<gene>
    <name evidence="1" type="ORF">COEREDRAFT_84677</name>
</gene>
<evidence type="ECO:0008006" key="3">
    <source>
        <dbReference type="Google" id="ProtNLM"/>
    </source>
</evidence>
<keyword evidence="2" id="KW-1185">Reference proteome</keyword>
<protein>
    <recommendedName>
        <fullName evidence="3">F-box domain-containing protein</fullName>
    </recommendedName>
</protein>
<evidence type="ECO:0000313" key="2">
    <source>
        <dbReference type="Proteomes" id="UP000242474"/>
    </source>
</evidence>
<dbReference type="Proteomes" id="UP000242474">
    <property type="component" value="Unassembled WGS sequence"/>
</dbReference>
<dbReference type="AlphaFoldDB" id="A0A2G5BK50"/>
<organism evidence="1 2">
    <name type="scientific">Coemansia reversa (strain ATCC 12441 / NRRL 1564)</name>
    <dbReference type="NCBI Taxonomy" id="763665"/>
    <lineage>
        <taxon>Eukaryota</taxon>
        <taxon>Fungi</taxon>
        <taxon>Fungi incertae sedis</taxon>
        <taxon>Zoopagomycota</taxon>
        <taxon>Kickxellomycotina</taxon>
        <taxon>Kickxellomycetes</taxon>
        <taxon>Kickxellales</taxon>
        <taxon>Kickxellaceae</taxon>
        <taxon>Coemansia</taxon>
    </lineage>
</organism>
<dbReference type="EMBL" id="KZ303487">
    <property type="protein sequence ID" value="PIA19383.1"/>
    <property type="molecule type" value="Genomic_DNA"/>
</dbReference>
<accession>A0A2G5BK50</accession>
<reference evidence="1 2" key="1">
    <citation type="journal article" date="2015" name="Genome Biol. Evol.">
        <title>Phylogenomic analyses indicate that early fungi evolved digesting cell walls of algal ancestors of land plants.</title>
        <authorList>
            <person name="Chang Y."/>
            <person name="Wang S."/>
            <person name="Sekimoto S."/>
            <person name="Aerts A.L."/>
            <person name="Choi C."/>
            <person name="Clum A."/>
            <person name="LaButti K.M."/>
            <person name="Lindquist E.A."/>
            <person name="Yee Ngan C."/>
            <person name="Ohm R.A."/>
            <person name="Salamov A.A."/>
            <person name="Grigoriev I.V."/>
            <person name="Spatafora J.W."/>
            <person name="Berbee M.L."/>
        </authorList>
    </citation>
    <scope>NUCLEOTIDE SEQUENCE [LARGE SCALE GENOMIC DNA]</scope>
    <source>
        <strain evidence="1 2">NRRL 1564</strain>
    </source>
</reference>
<name>A0A2G5BK50_COERN</name>
<evidence type="ECO:0000313" key="1">
    <source>
        <dbReference type="EMBL" id="PIA19383.1"/>
    </source>
</evidence>
<dbReference type="SUPFAM" id="SSF52047">
    <property type="entry name" value="RNI-like"/>
    <property type="match status" value="1"/>
</dbReference>
<dbReference type="OrthoDB" id="5569106at2759"/>
<sequence>MTITVTDLFDAFSFNSNFDCMATISKLSDDIILRIVHLLTLDAGKCLRSWKTALPILAVCRQWRICASHAVYCTAIVGDGPSIEIGYQNNKFEKKDDIYKKNQKTNTTLIQSNGFQHYVSTIIISQTPEQCVYRSLDAIMDALVCTETCGWINARTLSVTFCQTLQNIELFCRDSGKNGFTAEKQAHLVIKQLPNIQKLVARTMMCDVILNTFLRTLCRSYFIGLKQLWWLVPTLIGGDYYHKSQVTDYYLCQANNQCQLPVINPEPLQMLHMRPFRATFSWSCFINNRGIDSNIIEFKNLRSLVLDGYHHGIHVLDSSAFPLYNDMRPKLVFPVLERLVINGTSLQSEMYKLFAASPLKTIVFCGALADLNLLHMLKLNRLDLLHIDVHFGYPDTDEDIYRETNSIIQSATNIGTVMLSIDVEEVLLIPTKISWQNLTHLCLYDTMVTDFGLNLISVLPCLMYLKVCSYKVGDNWTANDISVYFDDLRQKYPGPLLTSNVNTVVLILARTRAKLLDSMLIQLFQNYLPTLDSIEVS</sequence>
<proteinExistence type="predicted"/>